<dbReference type="HOGENOM" id="CLU_161541_0_0_1"/>
<evidence type="ECO:0000313" key="1">
    <source>
        <dbReference type="EMBL" id="EGE04896.1"/>
    </source>
</evidence>
<accession>F2PSM8</accession>
<gene>
    <name evidence="1" type="ORF">TEQG_03739</name>
</gene>
<dbReference type="Proteomes" id="UP000009169">
    <property type="component" value="Unassembled WGS sequence"/>
</dbReference>
<dbReference type="AlphaFoldDB" id="F2PSM8"/>
<reference evidence="2" key="1">
    <citation type="journal article" date="2012" name="MBio">
        <title>Comparative genome analysis of Trichophyton rubrum and related dermatophytes reveals candidate genes involved in infection.</title>
        <authorList>
            <person name="Martinez D.A."/>
            <person name="Oliver B.G."/>
            <person name="Graeser Y."/>
            <person name="Goldberg J.M."/>
            <person name="Li W."/>
            <person name="Martinez-Rossi N.M."/>
            <person name="Monod M."/>
            <person name="Shelest E."/>
            <person name="Barton R.C."/>
            <person name="Birch E."/>
            <person name="Brakhage A.A."/>
            <person name="Chen Z."/>
            <person name="Gurr S.J."/>
            <person name="Heiman D."/>
            <person name="Heitman J."/>
            <person name="Kosti I."/>
            <person name="Rossi A."/>
            <person name="Saif S."/>
            <person name="Samalova M."/>
            <person name="Saunders C.W."/>
            <person name="Shea T."/>
            <person name="Summerbell R.C."/>
            <person name="Xu J."/>
            <person name="Young S."/>
            <person name="Zeng Q."/>
            <person name="Birren B.W."/>
            <person name="Cuomo C.A."/>
            <person name="White T.C."/>
        </authorList>
    </citation>
    <scope>NUCLEOTIDE SEQUENCE [LARGE SCALE GENOMIC DNA]</scope>
    <source>
        <strain evidence="2">ATCC MYA-4606 / CBS 127.97</strain>
    </source>
</reference>
<dbReference type="VEuPathDB" id="FungiDB:TEQG_03739"/>
<protein>
    <submittedName>
        <fullName evidence="1">Uncharacterized protein</fullName>
    </submittedName>
</protein>
<keyword evidence="2" id="KW-1185">Reference proteome</keyword>
<name>F2PSM8_TRIEC</name>
<evidence type="ECO:0000313" key="2">
    <source>
        <dbReference type="Proteomes" id="UP000009169"/>
    </source>
</evidence>
<sequence>MMRQLRHKDKHMSKLASLAKTRMSTFLTIRFRSNPSRKCIVMAANAYHRHVVAPVPDSFSLVYCIMGSHIVPHVLHSVVVWCNTILTRAQHSFLDLHIHSRSQYDRWVMNDSPTYEPLVSCKTAPIR</sequence>
<proteinExistence type="predicted"/>
<organism evidence="1 2">
    <name type="scientific">Trichophyton equinum (strain ATCC MYA-4606 / CBS 127.97)</name>
    <name type="common">Horse ringworm fungus</name>
    <dbReference type="NCBI Taxonomy" id="559882"/>
    <lineage>
        <taxon>Eukaryota</taxon>
        <taxon>Fungi</taxon>
        <taxon>Dikarya</taxon>
        <taxon>Ascomycota</taxon>
        <taxon>Pezizomycotina</taxon>
        <taxon>Eurotiomycetes</taxon>
        <taxon>Eurotiomycetidae</taxon>
        <taxon>Onygenales</taxon>
        <taxon>Arthrodermataceae</taxon>
        <taxon>Trichophyton</taxon>
    </lineage>
</organism>
<dbReference type="EMBL" id="DS995736">
    <property type="protein sequence ID" value="EGE04896.1"/>
    <property type="molecule type" value="Genomic_DNA"/>
</dbReference>